<sequence length="92" mass="10170">MSQEIKLEYGEVEQALSTLKSSTGSLETTVPSSIGNQNVLDVVKKLNKLNHSLQEALTSYKALLIHNEEATRKSVDAMRETDEKLATSLHVK</sequence>
<dbReference type="RefSeq" id="WP_307257833.1">
    <property type="nucleotide sequence ID" value="NZ_JAUSUC010000028.1"/>
</dbReference>
<dbReference type="GO" id="GO:0003743">
    <property type="term" value="F:translation initiation factor activity"/>
    <property type="evidence" value="ECO:0007669"/>
    <property type="project" value="UniProtKB-KW"/>
</dbReference>
<dbReference type="Pfam" id="PF17279">
    <property type="entry name" value="DUF5344"/>
    <property type="match status" value="1"/>
</dbReference>
<keyword evidence="2" id="KW-1185">Reference proteome</keyword>
<accession>A0AAJ1WJS7</accession>
<comment type="caution">
    <text evidence="1">The sequence shown here is derived from an EMBL/GenBank/DDBJ whole genome shotgun (WGS) entry which is preliminary data.</text>
</comment>
<organism evidence="1 2">
    <name type="scientific">Oikeobacillus pervagus</name>
    <dbReference type="NCBI Taxonomy" id="1325931"/>
    <lineage>
        <taxon>Bacteria</taxon>
        <taxon>Bacillati</taxon>
        <taxon>Bacillota</taxon>
        <taxon>Bacilli</taxon>
        <taxon>Bacillales</taxon>
        <taxon>Bacillaceae</taxon>
        <taxon>Oikeobacillus</taxon>
    </lineage>
</organism>
<evidence type="ECO:0000313" key="1">
    <source>
        <dbReference type="EMBL" id="MDQ0215833.1"/>
    </source>
</evidence>
<protein>
    <submittedName>
        <fullName evidence="1">Translation initiation factor 2B subunit (eIF-2B alpha/beta/delta family)</fullName>
    </submittedName>
</protein>
<keyword evidence="1" id="KW-0396">Initiation factor</keyword>
<keyword evidence="1" id="KW-0648">Protein biosynthesis</keyword>
<gene>
    <name evidence="1" type="ORF">J2S13_002253</name>
</gene>
<proteinExistence type="predicted"/>
<evidence type="ECO:0000313" key="2">
    <source>
        <dbReference type="Proteomes" id="UP001237207"/>
    </source>
</evidence>
<name>A0AAJ1WJS7_9BACI</name>
<reference evidence="1" key="1">
    <citation type="submission" date="2023-07" db="EMBL/GenBank/DDBJ databases">
        <title>Genomic Encyclopedia of Type Strains, Phase IV (KMG-IV): sequencing the most valuable type-strain genomes for metagenomic binning, comparative biology and taxonomic classification.</title>
        <authorList>
            <person name="Goeker M."/>
        </authorList>
    </citation>
    <scope>NUCLEOTIDE SEQUENCE</scope>
    <source>
        <strain evidence="1">DSM 23947</strain>
    </source>
</reference>
<dbReference type="InterPro" id="IPR046318">
    <property type="entry name" value="DUF5344"/>
</dbReference>
<dbReference type="EMBL" id="JAUSUC010000028">
    <property type="protein sequence ID" value="MDQ0215833.1"/>
    <property type="molecule type" value="Genomic_DNA"/>
</dbReference>
<dbReference type="AlphaFoldDB" id="A0AAJ1WJS7"/>
<dbReference type="Proteomes" id="UP001237207">
    <property type="component" value="Unassembled WGS sequence"/>
</dbReference>